<dbReference type="InterPro" id="IPR013783">
    <property type="entry name" value="Ig-like_fold"/>
</dbReference>
<dbReference type="InterPro" id="IPR036179">
    <property type="entry name" value="Ig-like_dom_sf"/>
</dbReference>
<dbReference type="EMBL" id="BMAT01007240">
    <property type="protein sequence ID" value="GFR60552.1"/>
    <property type="molecule type" value="Genomic_DNA"/>
</dbReference>
<dbReference type="SUPFAM" id="SSF48726">
    <property type="entry name" value="Immunoglobulin"/>
    <property type="match status" value="1"/>
</dbReference>
<dbReference type="AlphaFoldDB" id="A0AAV4EHQ6"/>
<dbReference type="Proteomes" id="UP000762676">
    <property type="component" value="Unassembled WGS sequence"/>
</dbReference>
<dbReference type="PROSITE" id="PS50835">
    <property type="entry name" value="IG_LIKE"/>
    <property type="match status" value="1"/>
</dbReference>
<name>A0AAV4EHQ6_9GAST</name>
<reference evidence="5 6" key="1">
    <citation type="journal article" date="2021" name="Elife">
        <title>Chloroplast acquisition without the gene transfer in kleptoplastic sea slugs, Plakobranchus ocellatus.</title>
        <authorList>
            <person name="Maeda T."/>
            <person name="Takahashi S."/>
            <person name="Yoshida T."/>
            <person name="Shimamura S."/>
            <person name="Takaki Y."/>
            <person name="Nagai Y."/>
            <person name="Toyoda A."/>
            <person name="Suzuki Y."/>
            <person name="Arimoto A."/>
            <person name="Ishii H."/>
            <person name="Satoh N."/>
            <person name="Nishiyama T."/>
            <person name="Hasebe M."/>
            <person name="Maruyama T."/>
            <person name="Minagawa J."/>
            <person name="Obokata J."/>
            <person name="Shigenobu S."/>
        </authorList>
    </citation>
    <scope>NUCLEOTIDE SEQUENCE [LARGE SCALE GENOMIC DNA]</scope>
</reference>
<dbReference type="Gene3D" id="2.60.40.10">
    <property type="entry name" value="Immunoglobulins"/>
    <property type="match status" value="1"/>
</dbReference>
<keyword evidence="6" id="KW-1185">Reference proteome</keyword>
<feature type="transmembrane region" description="Helical" evidence="2">
    <location>
        <begin position="136"/>
        <end position="159"/>
    </location>
</feature>
<comment type="caution">
    <text evidence="5">The sequence shown here is derived from an EMBL/GenBank/DDBJ whole genome shotgun (WGS) entry which is preliminary data.</text>
</comment>
<dbReference type="InterPro" id="IPR007110">
    <property type="entry name" value="Ig-like_dom"/>
</dbReference>
<feature type="signal peptide" evidence="3">
    <location>
        <begin position="1"/>
        <end position="20"/>
    </location>
</feature>
<keyword evidence="3" id="KW-0732">Signal</keyword>
<evidence type="ECO:0000256" key="2">
    <source>
        <dbReference type="SAM" id="Phobius"/>
    </source>
</evidence>
<keyword evidence="2" id="KW-0472">Membrane</keyword>
<accession>A0AAV4EHQ6</accession>
<protein>
    <recommendedName>
        <fullName evidence="4">Ig-like domain-containing protein</fullName>
    </recommendedName>
</protein>
<keyword evidence="2" id="KW-0812">Transmembrane</keyword>
<evidence type="ECO:0000313" key="5">
    <source>
        <dbReference type="EMBL" id="GFR60552.1"/>
    </source>
</evidence>
<evidence type="ECO:0000256" key="1">
    <source>
        <dbReference type="SAM" id="MobiDB-lite"/>
    </source>
</evidence>
<evidence type="ECO:0000313" key="6">
    <source>
        <dbReference type="Proteomes" id="UP000762676"/>
    </source>
</evidence>
<sequence>MVLTVVSLCVLGLGLSTVSAEENYQQWSVQTTEDDSYSFYCNDTLYPVFVNPTDNLTWRRHGHDVPVQNDDFFELGDVSGIQNMMLTVKKATHEMSGIYFCEIRNPSGAFVGRIIKGLNIAGFKYKDFLDKYERKLITGVITAAAVLFIIVGVGLIDHFRYYSDEERREKQEAKEQRIRKQAEMKKFGHDNPSMDIADTDSGHVNGFQTELNTQL</sequence>
<evidence type="ECO:0000259" key="4">
    <source>
        <dbReference type="PROSITE" id="PS50835"/>
    </source>
</evidence>
<feature type="chain" id="PRO_5043595912" description="Ig-like domain-containing protein" evidence="3">
    <location>
        <begin position="21"/>
        <end position="215"/>
    </location>
</feature>
<organism evidence="5 6">
    <name type="scientific">Elysia marginata</name>
    <dbReference type="NCBI Taxonomy" id="1093978"/>
    <lineage>
        <taxon>Eukaryota</taxon>
        <taxon>Metazoa</taxon>
        <taxon>Spiralia</taxon>
        <taxon>Lophotrochozoa</taxon>
        <taxon>Mollusca</taxon>
        <taxon>Gastropoda</taxon>
        <taxon>Heterobranchia</taxon>
        <taxon>Euthyneura</taxon>
        <taxon>Panpulmonata</taxon>
        <taxon>Sacoglossa</taxon>
        <taxon>Placobranchoidea</taxon>
        <taxon>Plakobranchidae</taxon>
        <taxon>Elysia</taxon>
    </lineage>
</organism>
<feature type="region of interest" description="Disordered" evidence="1">
    <location>
        <begin position="182"/>
        <end position="204"/>
    </location>
</feature>
<keyword evidence="2" id="KW-1133">Transmembrane helix</keyword>
<gene>
    <name evidence="5" type="ORF">ElyMa_003534400</name>
</gene>
<feature type="domain" description="Ig-like" evidence="4">
    <location>
        <begin position="16"/>
        <end position="105"/>
    </location>
</feature>
<evidence type="ECO:0000256" key="3">
    <source>
        <dbReference type="SAM" id="SignalP"/>
    </source>
</evidence>
<proteinExistence type="predicted"/>
<dbReference type="CDD" id="cd00096">
    <property type="entry name" value="Ig"/>
    <property type="match status" value="1"/>
</dbReference>